<name>A0AAN6UBT3_9PEZI</name>
<dbReference type="Proteomes" id="UP001302602">
    <property type="component" value="Unassembled WGS sequence"/>
</dbReference>
<gene>
    <name evidence="1" type="ORF">N657DRAFT_94300</name>
</gene>
<comment type="caution">
    <text evidence="1">The sequence shown here is derived from an EMBL/GenBank/DDBJ whole genome shotgun (WGS) entry which is preliminary data.</text>
</comment>
<sequence>MEGCKNSISKTGKSHAQPVLFGEDAPSSMLLRSGLIYAHRGHWGSGTPQVFNICIFFQRFRDSILPGCRMWRRLAPSCQAPPNRFWKTSVMACFVRVAHSSAVWSVRLAGIFRAAGRTA</sequence>
<proteinExistence type="predicted"/>
<dbReference type="GeneID" id="87834387"/>
<dbReference type="EMBL" id="MU853223">
    <property type="protein sequence ID" value="KAK4129839.1"/>
    <property type="molecule type" value="Genomic_DNA"/>
</dbReference>
<organism evidence="1 2">
    <name type="scientific">Parathielavia appendiculata</name>
    <dbReference type="NCBI Taxonomy" id="2587402"/>
    <lineage>
        <taxon>Eukaryota</taxon>
        <taxon>Fungi</taxon>
        <taxon>Dikarya</taxon>
        <taxon>Ascomycota</taxon>
        <taxon>Pezizomycotina</taxon>
        <taxon>Sordariomycetes</taxon>
        <taxon>Sordariomycetidae</taxon>
        <taxon>Sordariales</taxon>
        <taxon>Chaetomiaceae</taxon>
        <taxon>Parathielavia</taxon>
    </lineage>
</organism>
<keyword evidence="2" id="KW-1185">Reference proteome</keyword>
<accession>A0AAN6UBT3</accession>
<reference evidence="1" key="2">
    <citation type="submission" date="2023-05" db="EMBL/GenBank/DDBJ databases">
        <authorList>
            <consortium name="Lawrence Berkeley National Laboratory"/>
            <person name="Steindorff A."/>
            <person name="Hensen N."/>
            <person name="Bonometti L."/>
            <person name="Westerberg I."/>
            <person name="Brannstrom I.O."/>
            <person name="Guillou S."/>
            <person name="Cros-Aarteil S."/>
            <person name="Calhoun S."/>
            <person name="Haridas S."/>
            <person name="Kuo A."/>
            <person name="Mondo S."/>
            <person name="Pangilinan J."/>
            <person name="Riley R."/>
            <person name="Labutti K."/>
            <person name="Andreopoulos B."/>
            <person name="Lipzen A."/>
            <person name="Chen C."/>
            <person name="Yanf M."/>
            <person name="Daum C."/>
            <person name="Ng V."/>
            <person name="Clum A."/>
            <person name="Ohm R."/>
            <person name="Martin F."/>
            <person name="Silar P."/>
            <person name="Natvig D."/>
            <person name="Lalanne C."/>
            <person name="Gautier V."/>
            <person name="Ament-Velasquez S.L."/>
            <person name="Kruys A."/>
            <person name="Hutchinson M.I."/>
            <person name="Powell A.J."/>
            <person name="Barry K."/>
            <person name="Miller A.N."/>
            <person name="Grigoriev I.V."/>
            <person name="Debuchy R."/>
            <person name="Gladieux P."/>
            <person name="Thoren M.H."/>
            <person name="Johannesson H."/>
        </authorList>
    </citation>
    <scope>NUCLEOTIDE SEQUENCE</scope>
    <source>
        <strain evidence="1">CBS 731.68</strain>
    </source>
</reference>
<evidence type="ECO:0000313" key="2">
    <source>
        <dbReference type="Proteomes" id="UP001302602"/>
    </source>
</evidence>
<dbReference type="RefSeq" id="XP_062653610.1">
    <property type="nucleotide sequence ID" value="XM_062797608.1"/>
</dbReference>
<reference evidence="1" key="1">
    <citation type="journal article" date="2023" name="Mol. Phylogenet. Evol.">
        <title>Genome-scale phylogeny and comparative genomics of the fungal order Sordariales.</title>
        <authorList>
            <person name="Hensen N."/>
            <person name="Bonometti L."/>
            <person name="Westerberg I."/>
            <person name="Brannstrom I.O."/>
            <person name="Guillou S."/>
            <person name="Cros-Aarteil S."/>
            <person name="Calhoun S."/>
            <person name="Haridas S."/>
            <person name="Kuo A."/>
            <person name="Mondo S."/>
            <person name="Pangilinan J."/>
            <person name="Riley R."/>
            <person name="LaButti K."/>
            <person name="Andreopoulos B."/>
            <person name="Lipzen A."/>
            <person name="Chen C."/>
            <person name="Yan M."/>
            <person name="Daum C."/>
            <person name="Ng V."/>
            <person name="Clum A."/>
            <person name="Steindorff A."/>
            <person name="Ohm R.A."/>
            <person name="Martin F."/>
            <person name="Silar P."/>
            <person name="Natvig D.O."/>
            <person name="Lalanne C."/>
            <person name="Gautier V."/>
            <person name="Ament-Velasquez S.L."/>
            <person name="Kruys A."/>
            <person name="Hutchinson M.I."/>
            <person name="Powell A.J."/>
            <person name="Barry K."/>
            <person name="Miller A.N."/>
            <person name="Grigoriev I.V."/>
            <person name="Debuchy R."/>
            <person name="Gladieux P."/>
            <person name="Hiltunen Thoren M."/>
            <person name="Johannesson H."/>
        </authorList>
    </citation>
    <scope>NUCLEOTIDE SEQUENCE</scope>
    <source>
        <strain evidence="1">CBS 731.68</strain>
    </source>
</reference>
<evidence type="ECO:0000313" key="1">
    <source>
        <dbReference type="EMBL" id="KAK4129839.1"/>
    </source>
</evidence>
<dbReference type="AlphaFoldDB" id="A0AAN6UBT3"/>
<protein>
    <submittedName>
        <fullName evidence="1">Uncharacterized protein</fullName>
    </submittedName>
</protein>